<accession>A0ABN9T5Z9</accession>
<dbReference type="InterPro" id="IPR036770">
    <property type="entry name" value="Ankyrin_rpt-contain_sf"/>
</dbReference>
<evidence type="ECO:0000259" key="2">
    <source>
        <dbReference type="Pfam" id="PF00550"/>
    </source>
</evidence>
<feature type="non-terminal residue" evidence="3">
    <location>
        <position position="556"/>
    </location>
</feature>
<dbReference type="InterPro" id="IPR002110">
    <property type="entry name" value="Ankyrin_rpt"/>
</dbReference>
<dbReference type="PANTHER" id="PTHR45527">
    <property type="entry name" value="NONRIBOSOMAL PEPTIDE SYNTHETASE"/>
    <property type="match status" value="1"/>
</dbReference>
<proteinExistence type="predicted"/>
<feature type="region of interest" description="Disordered" evidence="1">
    <location>
        <begin position="403"/>
        <end position="490"/>
    </location>
</feature>
<dbReference type="Gene3D" id="3.30.300.30">
    <property type="match status" value="1"/>
</dbReference>
<dbReference type="InterPro" id="IPR036736">
    <property type="entry name" value="ACP-like_sf"/>
</dbReference>
<dbReference type="EMBL" id="CAUYUJ010014345">
    <property type="protein sequence ID" value="CAK0840041.1"/>
    <property type="molecule type" value="Genomic_DNA"/>
</dbReference>
<dbReference type="PANTHER" id="PTHR45527:SF1">
    <property type="entry name" value="FATTY ACID SYNTHASE"/>
    <property type="match status" value="1"/>
</dbReference>
<dbReference type="InterPro" id="IPR009081">
    <property type="entry name" value="PP-bd_ACP"/>
</dbReference>
<dbReference type="SUPFAM" id="SSF56801">
    <property type="entry name" value="Acetyl-CoA synthetase-like"/>
    <property type="match status" value="1"/>
</dbReference>
<evidence type="ECO:0000313" key="3">
    <source>
        <dbReference type="EMBL" id="CAK0840041.1"/>
    </source>
</evidence>
<reference evidence="3" key="1">
    <citation type="submission" date="2023-10" db="EMBL/GenBank/DDBJ databases">
        <authorList>
            <person name="Chen Y."/>
            <person name="Shah S."/>
            <person name="Dougan E. K."/>
            <person name="Thang M."/>
            <person name="Chan C."/>
        </authorList>
    </citation>
    <scope>NUCLEOTIDE SEQUENCE [LARGE SCALE GENOMIC DNA]</scope>
</reference>
<feature type="compositionally biased region" description="Low complexity" evidence="1">
    <location>
        <begin position="429"/>
        <end position="458"/>
    </location>
</feature>
<dbReference type="Pfam" id="PF00023">
    <property type="entry name" value="Ank"/>
    <property type="match status" value="1"/>
</dbReference>
<dbReference type="Gene3D" id="3.40.50.12780">
    <property type="entry name" value="N-terminal domain of ligase-like"/>
    <property type="match status" value="1"/>
</dbReference>
<keyword evidence="4" id="KW-1185">Reference proteome</keyword>
<dbReference type="InterPro" id="IPR045851">
    <property type="entry name" value="AMP-bd_C_sf"/>
</dbReference>
<gene>
    <name evidence="3" type="ORF">PCOR1329_LOCUS35576</name>
</gene>
<protein>
    <recommendedName>
        <fullName evidence="2">Carrier domain-containing protein</fullName>
    </recommendedName>
</protein>
<dbReference type="Pfam" id="PF00550">
    <property type="entry name" value="PP-binding"/>
    <property type="match status" value="1"/>
</dbReference>
<dbReference type="SUPFAM" id="SSF48403">
    <property type="entry name" value="Ankyrin repeat"/>
    <property type="match status" value="1"/>
</dbReference>
<evidence type="ECO:0000313" key="4">
    <source>
        <dbReference type="Proteomes" id="UP001189429"/>
    </source>
</evidence>
<dbReference type="InterPro" id="IPR042099">
    <property type="entry name" value="ANL_N_sf"/>
</dbReference>
<evidence type="ECO:0000256" key="1">
    <source>
        <dbReference type="SAM" id="MobiDB-lite"/>
    </source>
</evidence>
<dbReference type="Gene3D" id="1.25.40.20">
    <property type="entry name" value="Ankyrin repeat-containing domain"/>
    <property type="match status" value="1"/>
</dbReference>
<dbReference type="Gene3D" id="1.10.1200.10">
    <property type="entry name" value="ACP-like"/>
    <property type="match status" value="1"/>
</dbReference>
<dbReference type="Proteomes" id="UP001189429">
    <property type="component" value="Unassembled WGS sequence"/>
</dbReference>
<sequence length="556" mass="59092">MQLASLVPRARNLYGATEGTVAQTLGPEGGSTHVGWAIDPAAVRPELSTDPEREGEVVMVGPQVARGYWRGAAFHGSFHTGDRGRFDADGALHVLGRMDHQVKVRGHRVELGEVEAVLRAIEGVRDAVAVLHGVSLVALCEPHASGDGVLAAAPDDWSDEVARALPAPFRPAPLLVGPLPRLPNGKANRQLVAALLAEELGARCGSGGTPRAGTESLVAGLWEEVLQLGGRVGRDDNWFALGGTSLGAVRLLRQLPGALAAAGRRVDRKVAWCGLHRHPGLRGYAAFLDWAAAAPEAALADPALLDLQGPLAAAAGRGDAAACRELLLQGAGADGQWRPGSPCETPLHAAARHGHVEVVELCWRRAGPSSRRGRRRSCYRCTWRASWGAWRWRRGCCRSGPPWTRGTGTDGRRSSSRSRAAQGRWWTCSSAGAAPSTPGTAGGARRSAGRARGAPRASWGSCWRPVRRAGSACRPGRRTSGAPTGAQRCTTRVRTRRAWRCCLGPARPSPATSAAARRCTLRSRPVARRARSCCWPRGASPTRPRRRSRARTAASR</sequence>
<name>A0ABN9T5Z9_9DINO</name>
<feature type="region of interest" description="Disordered" evidence="1">
    <location>
        <begin position="524"/>
        <end position="556"/>
    </location>
</feature>
<comment type="caution">
    <text evidence="3">The sequence shown here is derived from an EMBL/GenBank/DDBJ whole genome shotgun (WGS) entry which is preliminary data.</text>
</comment>
<organism evidence="3 4">
    <name type="scientific">Prorocentrum cordatum</name>
    <dbReference type="NCBI Taxonomy" id="2364126"/>
    <lineage>
        <taxon>Eukaryota</taxon>
        <taxon>Sar</taxon>
        <taxon>Alveolata</taxon>
        <taxon>Dinophyceae</taxon>
        <taxon>Prorocentrales</taxon>
        <taxon>Prorocentraceae</taxon>
        <taxon>Prorocentrum</taxon>
    </lineage>
</organism>
<feature type="domain" description="Carrier" evidence="2">
    <location>
        <begin position="218"/>
        <end position="255"/>
    </location>
</feature>